<dbReference type="Proteomes" id="UP000186883">
    <property type="component" value="Unassembled WGS sequence"/>
</dbReference>
<sequence length="322" mass="35486">MYLSKTPLTDSYLRQHSRHGVIRVASLEKLGVTQSTAYRRCQPGGRWTHLLPGIVLLSKEQPTARQRVEASLMLTGGRGVVSGFEAARRYGLRQAGPHGTVHVLIPQQRKVRSVKFAIFERTIVMPDHRIVEGVPLATPARAVLDGVRRIRDLDPVRALLIETVEAGLCTVDELSAELESGSRRGTALPRAVLRELAAEVKSVPEAAALAIWKRAGLPPAERNVRILDASGNYVGKPDSWCDELALAWEIDSYAFHFGRDAYRKTLHRNNRYAAAGIVVVQTLPSRIRDEPDKVIAELRAAAEAAARRPRPAVSVVRTDRAA</sequence>
<reference evidence="2 4" key="2">
    <citation type="submission" date="2016-11" db="EMBL/GenBank/DDBJ databases">
        <title>Genome sequencing of Amycolatopsis regifaucium.</title>
        <authorList>
            <person name="Mayilraj S."/>
            <person name="Kaur N."/>
        </authorList>
    </citation>
    <scope>NUCLEOTIDE SEQUENCE [LARGE SCALE GENOMIC DNA]</scope>
    <source>
        <strain evidence="2 4">GY080</strain>
    </source>
</reference>
<comment type="caution">
    <text evidence="1">The sequence shown here is derived from an EMBL/GenBank/DDBJ whole genome shotgun (WGS) entry which is preliminary data.</text>
</comment>
<dbReference type="Proteomes" id="UP000076321">
    <property type="component" value="Unassembled WGS sequence"/>
</dbReference>
<dbReference type="EMBL" id="LQCI01000003">
    <property type="protein sequence ID" value="KZB87549.1"/>
    <property type="molecule type" value="Genomic_DNA"/>
</dbReference>
<name>A0A154MVM6_9PSEU</name>
<keyword evidence="4" id="KW-1185">Reference proteome</keyword>
<dbReference type="RefSeq" id="WP_061986229.1">
    <property type="nucleotide sequence ID" value="NZ_FOPQ01000008.1"/>
</dbReference>
<reference evidence="1 3" key="1">
    <citation type="submission" date="2015-12" db="EMBL/GenBank/DDBJ databases">
        <title>Amycolatopsis regifaucium genome sequencing and assembly.</title>
        <authorList>
            <person name="Mayilraj S."/>
        </authorList>
    </citation>
    <scope>NUCLEOTIDE SEQUENCE [LARGE SCALE GENOMIC DNA]</scope>
    <source>
        <strain evidence="1 3">GY080</strain>
    </source>
</reference>
<accession>A0A154MVM6</accession>
<dbReference type="EMBL" id="LOBU02000012">
    <property type="protein sequence ID" value="OKA08382.1"/>
    <property type="molecule type" value="Genomic_DNA"/>
</dbReference>
<evidence type="ECO:0008006" key="5">
    <source>
        <dbReference type="Google" id="ProtNLM"/>
    </source>
</evidence>
<organism evidence="1 3">
    <name type="scientific">Amycolatopsis regifaucium</name>
    <dbReference type="NCBI Taxonomy" id="546365"/>
    <lineage>
        <taxon>Bacteria</taxon>
        <taxon>Bacillati</taxon>
        <taxon>Actinomycetota</taxon>
        <taxon>Actinomycetes</taxon>
        <taxon>Pseudonocardiales</taxon>
        <taxon>Pseudonocardiaceae</taxon>
        <taxon>Amycolatopsis</taxon>
    </lineage>
</organism>
<evidence type="ECO:0000313" key="1">
    <source>
        <dbReference type="EMBL" id="KZB87549.1"/>
    </source>
</evidence>
<evidence type="ECO:0000313" key="4">
    <source>
        <dbReference type="Proteomes" id="UP000186883"/>
    </source>
</evidence>
<evidence type="ECO:0000313" key="2">
    <source>
        <dbReference type="EMBL" id="OKA08382.1"/>
    </source>
</evidence>
<gene>
    <name evidence="2" type="ORF">ATP06_0214075</name>
    <name evidence="1" type="ORF">AVL48_23315</name>
</gene>
<dbReference type="OrthoDB" id="4870610at2"/>
<dbReference type="AlphaFoldDB" id="A0A154MVM6"/>
<protein>
    <recommendedName>
        <fullName evidence="5">AbiEi antitoxin C-terminal domain-containing protein</fullName>
    </recommendedName>
</protein>
<proteinExistence type="predicted"/>
<evidence type="ECO:0000313" key="3">
    <source>
        <dbReference type="Proteomes" id="UP000076321"/>
    </source>
</evidence>